<evidence type="ECO:0000313" key="3">
    <source>
        <dbReference type="Proteomes" id="UP000818029"/>
    </source>
</evidence>
<organism evidence="3 4">
    <name type="scientific">Gossypium hirsutum</name>
    <name type="common">Upland cotton</name>
    <name type="synonym">Gossypium mexicanum</name>
    <dbReference type="NCBI Taxonomy" id="3635"/>
    <lineage>
        <taxon>Eukaryota</taxon>
        <taxon>Viridiplantae</taxon>
        <taxon>Streptophyta</taxon>
        <taxon>Embryophyta</taxon>
        <taxon>Tracheophyta</taxon>
        <taxon>Spermatophyta</taxon>
        <taxon>Magnoliopsida</taxon>
        <taxon>eudicotyledons</taxon>
        <taxon>Gunneridae</taxon>
        <taxon>Pentapetalae</taxon>
        <taxon>rosids</taxon>
        <taxon>malvids</taxon>
        <taxon>Malvales</taxon>
        <taxon>Malvaceae</taxon>
        <taxon>Malvoideae</taxon>
        <taxon>Gossypium</taxon>
    </lineage>
</organism>
<evidence type="ECO:0000313" key="4">
    <source>
        <dbReference type="RefSeq" id="XP_040938386.1"/>
    </source>
</evidence>
<keyword evidence="2" id="KW-0732">Signal</keyword>
<accession>A0ABM2Z6P9</accession>
<proteinExistence type="predicted"/>
<feature type="region of interest" description="Disordered" evidence="1">
    <location>
        <begin position="35"/>
        <end position="92"/>
    </location>
</feature>
<evidence type="ECO:0000256" key="1">
    <source>
        <dbReference type="SAM" id="MobiDB-lite"/>
    </source>
</evidence>
<protein>
    <submittedName>
        <fullName evidence="4">Uncharacterized protein isoform X2</fullName>
    </submittedName>
</protein>
<keyword evidence="3" id="KW-1185">Reference proteome</keyword>
<feature type="chain" id="PRO_5046531057" evidence="2">
    <location>
        <begin position="16"/>
        <end position="129"/>
    </location>
</feature>
<reference evidence="4" key="2">
    <citation type="submission" date="2025-08" db="UniProtKB">
        <authorList>
            <consortium name="RefSeq"/>
        </authorList>
    </citation>
    <scope>IDENTIFICATION</scope>
</reference>
<reference evidence="3" key="1">
    <citation type="journal article" date="2020" name="Nat. Genet.">
        <title>Genomic diversifications of five Gossypium allopolyploid species and their impact on cotton improvement.</title>
        <authorList>
            <person name="Chen Z.J."/>
            <person name="Sreedasyam A."/>
            <person name="Ando A."/>
            <person name="Song Q."/>
            <person name="De Santiago L.M."/>
            <person name="Hulse-Kemp A.M."/>
            <person name="Ding M."/>
            <person name="Ye W."/>
            <person name="Kirkbride R.C."/>
            <person name="Jenkins J."/>
            <person name="Plott C."/>
            <person name="Lovell J."/>
            <person name="Lin Y.M."/>
            <person name="Vaughn R."/>
            <person name="Liu B."/>
            <person name="Simpson S."/>
            <person name="Scheffler B.E."/>
            <person name="Wen L."/>
            <person name="Saski C.A."/>
            <person name="Grover C.E."/>
            <person name="Hu G."/>
            <person name="Conover J.L."/>
            <person name="Carlson J.W."/>
            <person name="Shu S."/>
            <person name="Boston L.B."/>
            <person name="Williams M."/>
            <person name="Peterson D.G."/>
            <person name="McGee K."/>
            <person name="Jones D.C."/>
            <person name="Wendel J.F."/>
            <person name="Stelly D.M."/>
            <person name="Grimwood J."/>
            <person name="Schmutz J."/>
        </authorList>
    </citation>
    <scope>NUCLEOTIDE SEQUENCE [LARGE SCALE GENOMIC DNA]</scope>
    <source>
        <strain evidence="3">cv. TM-1</strain>
    </source>
</reference>
<dbReference type="RefSeq" id="XP_040938386.1">
    <property type="nucleotide sequence ID" value="XM_041082452.1"/>
</dbReference>
<feature type="signal peptide" evidence="2">
    <location>
        <begin position="1"/>
        <end position="15"/>
    </location>
</feature>
<sequence>MFYIFILSLFEFARGKRLCLLSNHHFFKHPTLGFLNTLSATTPPRPTADDGRKTPAARSRPTPSPDLGLEKPKSRRKGPKSKETFRFFLFPPPPETGAAKGMVVADSMGEWEWCWWQTTWENGKRQVGV</sequence>
<dbReference type="GeneID" id="121210812"/>
<name>A0ABM2Z6P9_GOSHI</name>
<evidence type="ECO:0000256" key="2">
    <source>
        <dbReference type="SAM" id="SignalP"/>
    </source>
</evidence>
<gene>
    <name evidence="4" type="primary">LOC121210812</name>
</gene>
<dbReference type="Proteomes" id="UP000818029">
    <property type="component" value="Chromosome A12"/>
</dbReference>